<dbReference type="InterPro" id="IPR036390">
    <property type="entry name" value="WH_DNA-bd_sf"/>
</dbReference>
<evidence type="ECO:0000259" key="2">
    <source>
        <dbReference type="Pfam" id="PF01978"/>
    </source>
</evidence>
<evidence type="ECO:0000313" key="4">
    <source>
        <dbReference type="Proteomes" id="UP000005741"/>
    </source>
</evidence>
<dbReference type="Gene3D" id="1.10.10.10">
    <property type="entry name" value="Winged helix-like DNA-binding domain superfamily/Winged helix DNA-binding domain"/>
    <property type="match status" value="1"/>
</dbReference>
<dbReference type="CDD" id="cd09124">
    <property type="entry name" value="PLDc_like_TrmB_middle"/>
    <property type="match status" value="1"/>
</dbReference>
<dbReference type="Pfam" id="PF01978">
    <property type="entry name" value="TrmB"/>
    <property type="match status" value="1"/>
</dbReference>
<dbReference type="PANTHER" id="PTHR34293:SF1">
    <property type="entry name" value="HTH-TYPE TRANSCRIPTIONAL REGULATOR TRMBL2"/>
    <property type="match status" value="1"/>
</dbReference>
<evidence type="ECO:0000313" key="3">
    <source>
        <dbReference type="EMBL" id="EHQ37047.1"/>
    </source>
</evidence>
<dbReference type="InterPro" id="IPR036388">
    <property type="entry name" value="WH-like_DNA-bd_sf"/>
</dbReference>
<dbReference type="EMBL" id="CM001436">
    <property type="protein sequence ID" value="EHQ37047.1"/>
    <property type="molecule type" value="Genomic_DNA"/>
</dbReference>
<sequence>MVMLMNDSLEKTSEITKSLKSLGLTKYEALVYIALLRYEGATATEIHEISGVPRASVYPALDKLLNKNITVVSNTTPKRFSAACPDEAIKTLLSNIKKDAENAKEALDEIYERRQAHEKGHQELIWTIYGNENITAKTKEIITKAESEIRLILGYDIISRELRDILSSKERKASATIITNEWKGKIPENCKIWIVKKDIEPEMKLEGKYAGICIVDDSKVLVSMDPPDDRANALFSESNGFVRFFNTYWYYITSHITKQHIAECISS</sequence>
<dbReference type="HOGENOM" id="CLU_072493_2_0_2"/>
<feature type="coiled-coil region" evidence="1">
    <location>
        <begin position="89"/>
        <end position="120"/>
    </location>
</feature>
<keyword evidence="4" id="KW-1185">Reference proteome</keyword>
<dbReference type="PANTHER" id="PTHR34293">
    <property type="entry name" value="HTH-TYPE TRANSCRIPTIONAL REGULATOR TRMBL2"/>
    <property type="match status" value="1"/>
</dbReference>
<name>H1YYX5_9EURY</name>
<dbReference type="SUPFAM" id="SSF46785">
    <property type="entry name" value="Winged helix' DNA-binding domain"/>
    <property type="match status" value="1"/>
</dbReference>
<gene>
    <name evidence="3" type="ORF">Metlim_3015</name>
</gene>
<dbReference type="STRING" id="937775.Metlim_3015"/>
<dbReference type="Proteomes" id="UP000005741">
    <property type="component" value="Chromosome"/>
</dbReference>
<reference evidence="3 4" key="1">
    <citation type="submission" date="2011-10" db="EMBL/GenBank/DDBJ databases">
        <title>The Improved High-Quality Draft genome of Methanoplanus limicola DSM 2279.</title>
        <authorList>
            <consortium name="US DOE Joint Genome Institute (JGI-PGF)"/>
            <person name="Lucas S."/>
            <person name="Copeland A."/>
            <person name="Lapidus A."/>
            <person name="Glavina del Rio T."/>
            <person name="Dalin E."/>
            <person name="Tice H."/>
            <person name="Bruce D."/>
            <person name="Goodwin L."/>
            <person name="Pitluck S."/>
            <person name="Peters L."/>
            <person name="Mikhailova N."/>
            <person name="Lu M."/>
            <person name="Kyrpides N."/>
            <person name="Mavromatis K."/>
            <person name="Ivanova N."/>
            <person name="Markowitz V."/>
            <person name="Cheng J.-F."/>
            <person name="Hugenholtz P."/>
            <person name="Woyke T."/>
            <person name="Wu D."/>
            <person name="Wirth R."/>
            <person name="Brambilla E.-M."/>
            <person name="Klenk H.-P."/>
            <person name="Eisen J.A."/>
        </authorList>
    </citation>
    <scope>NUCLEOTIDE SEQUENCE [LARGE SCALE GENOMIC DNA]</scope>
    <source>
        <strain evidence="3 4">DSM 2279</strain>
    </source>
</reference>
<feature type="domain" description="Transcription regulator TrmB N-terminal" evidence="2">
    <location>
        <begin position="19"/>
        <end position="85"/>
    </location>
</feature>
<accession>H1YYX5</accession>
<evidence type="ECO:0000256" key="1">
    <source>
        <dbReference type="SAM" id="Coils"/>
    </source>
</evidence>
<dbReference type="InParanoid" id="H1YYX5"/>
<protein>
    <submittedName>
        <fullName evidence="3">Transcriptional regulator, TrmB</fullName>
    </submittedName>
</protein>
<organism evidence="3 4">
    <name type="scientific">Methanoplanus limicola DSM 2279</name>
    <dbReference type="NCBI Taxonomy" id="937775"/>
    <lineage>
        <taxon>Archaea</taxon>
        <taxon>Methanobacteriati</taxon>
        <taxon>Methanobacteriota</taxon>
        <taxon>Stenosarchaea group</taxon>
        <taxon>Methanomicrobia</taxon>
        <taxon>Methanomicrobiales</taxon>
        <taxon>Methanomicrobiaceae</taxon>
        <taxon>Methanoplanus</taxon>
    </lineage>
</organism>
<dbReference type="InterPro" id="IPR002831">
    <property type="entry name" value="Tscrpt_reg_TrmB_N"/>
</dbReference>
<dbReference type="AlphaFoldDB" id="H1YYX5"/>
<dbReference type="InterPro" id="IPR051797">
    <property type="entry name" value="TrmB-like"/>
</dbReference>
<proteinExistence type="predicted"/>
<keyword evidence="1" id="KW-0175">Coiled coil</keyword>